<comment type="caution">
    <text evidence="3">The sequence shown here is derived from an EMBL/GenBank/DDBJ whole genome shotgun (WGS) entry which is preliminary data.</text>
</comment>
<gene>
    <name evidence="3" type="ORF">Syun_027387</name>
</gene>
<dbReference type="PROSITE" id="PS51450">
    <property type="entry name" value="LRR"/>
    <property type="match status" value="3"/>
</dbReference>
<organism evidence="3 4">
    <name type="scientific">Stephania yunnanensis</name>
    <dbReference type="NCBI Taxonomy" id="152371"/>
    <lineage>
        <taxon>Eukaryota</taxon>
        <taxon>Viridiplantae</taxon>
        <taxon>Streptophyta</taxon>
        <taxon>Embryophyta</taxon>
        <taxon>Tracheophyta</taxon>
        <taxon>Spermatophyta</taxon>
        <taxon>Magnoliopsida</taxon>
        <taxon>Ranunculales</taxon>
        <taxon>Menispermaceae</taxon>
        <taxon>Menispermoideae</taxon>
        <taxon>Cissampelideae</taxon>
        <taxon>Stephania</taxon>
    </lineage>
</organism>
<reference evidence="3 4" key="1">
    <citation type="submission" date="2024-01" db="EMBL/GenBank/DDBJ databases">
        <title>Genome assemblies of Stephania.</title>
        <authorList>
            <person name="Yang L."/>
        </authorList>
    </citation>
    <scope>NUCLEOTIDE SEQUENCE [LARGE SCALE GENOMIC DNA]</scope>
    <source>
        <strain evidence="3">YNDBR</strain>
        <tissue evidence="3">Leaf</tissue>
    </source>
</reference>
<keyword evidence="1" id="KW-0433">Leucine-rich repeat</keyword>
<dbReference type="InterPro" id="IPR032675">
    <property type="entry name" value="LRR_dom_sf"/>
</dbReference>
<dbReference type="Pfam" id="PF13855">
    <property type="entry name" value="LRR_8"/>
    <property type="match status" value="3"/>
</dbReference>
<dbReference type="PANTHER" id="PTHR48051">
    <property type="match status" value="1"/>
</dbReference>
<sequence>MYYGKERGQVAFVQVIGAKYWDGLREVPKEVYGILETVGNDENWWEAVELQKLILAHNSIEVLKEDIKNLSFLSVMNISHNKLSQLPSSIGELHTLKSLDVSYNSIVNIPEEIGSLSSLVKFDCSNNQLREIPISLGRCLNLSDLKASNNFITRLPKELENCSKLMKLDVEGNKLTILCDNNMVPWTMLTELNASKNLLASIPENIGVLSRLIRLDFHQNRISSIPQSIVGCSSLAEFYMGNNLLCLLPAEIGALSQLGTFDLHSNQLKEYPVEACKLRLSVLDLSNNSLSGLPPEIGNMTTLRKLLLAGNPLRTLRSSLVSGPTPALLKYLRSRLSTDGECESVTSPIKEDHISMAVRSSLSSKELMLSGLGLSHVPSTVWESGGILKVDLSKNLIEMLPHDLSSCTSLQALILSGNRIREWPSSVLRSFPDLLCLKMDSNHLGQIPTDGFEALSKLQILDLSGNLGSLPKPGSLSCLQQLQQLYLRRMQLHEVPVDVLSLPKLQILDLGQNSIVAIPEELGNHSSLTELDLTDNNITTLPPKLGLLEPSLQALRLDGNPLRSIRRVILDRGTKAVLNYLKEKIPEP</sequence>
<keyword evidence="4" id="KW-1185">Reference proteome</keyword>
<keyword evidence="2" id="KW-0677">Repeat</keyword>
<dbReference type="PRINTS" id="PR00019">
    <property type="entry name" value="LEURICHRPT"/>
</dbReference>
<dbReference type="SMART" id="SM00369">
    <property type="entry name" value="LRR_TYP"/>
    <property type="match status" value="14"/>
</dbReference>
<protein>
    <submittedName>
        <fullName evidence="3">Uncharacterized protein</fullName>
    </submittedName>
</protein>
<evidence type="ECO:0000256" key="2">
    <source>
        <dbReference type="ARBA" id="ARBA00022737"/>
    </source>
</evidence>
<dbReference type="InterPro" id="IPR001611">
    <property type="entry name" value="Leu-rich_rpt"/>
</dbReference>
<dbReference type="Proteomes" id="UP001420932">
    <property type="component" value="Unassembled WGS sequence"/>
</dbReference>
<dbReference type="Pfam" id="PF00560">
    <property type="entry name" value="LRR_1"/>
    <property type="match status" value="1"/>
</dbReference>
<evidence type="ECO:0000313" key="3">
    <source>
        <dbReference type="EMBL" id="KAK9092476.1"/>
    </source>
</evidence>
<dbReference type="AlphaFoldDB" id="A0AAP0HQ59"/>
<accession>A0AAP0HQ59</accession>
<proteinExistence type="predicted"/>
<dbReference type="SMART" id="SM00364">
    <property type="entry name" value="LRR_BAC"/>
    <property type="match status" value="9"/>
</dbReference>
<dbReference type="EMBL" id="JBBNAF010000012">
    <property type="protein sequence ID" value="KAK9092476.1"/>
    <property type="molecule type" value="Genomic_DNA"/>
</dbReference>
<name>A0AAP0HQ59_9MAGN</name>
<evidence type="ECO:0000256" key="1">
    <source>
        <dbReference type="ARBA" id="ARBA00022614"/>
    </source>
</evidence>
<dbReference type="GO" id="GO:0005737">
    <property type="term" value="C:cytoplasm"/>
    <property type="evidence" value="ECO:0007669"/>
    <property type="project" value="TreeGrafter"/>
</dbReference>
<dbReference type="InterPro" id="IPR003591">
    <property type="entry name" value="Leu-rich_rpt_typical-subtyp"/>
</dbReference>
<dbReference type="SUPFAM" id="SSF52058">
    <property type="entry name" value="L domain-like"/>
    <property type="match status" value="2"/>
</dbReference>
<evidence type="ECO:0000313" key="4">
    <source>
        <dbReference type="Proteomes" id="UP001420932"/>
    </source>
</evidence>
<dbReference type="InterPro" id="IPR050216">
    <property type="entry name" value="LRR_domain-containing"/>
</dbReference>
<dbReference type="PANTHER" id="PTHR48051:SF1">
    <property type="entry name" value="RAS SUPPRESSOR PROTEIN 1"/>
    <property type="match status" value="1"/>
</dbReference>
<dbReference type="Gene3D" id="3.80.10.10">
    <property type="entry name" value="Ribonuclease Inhibitor"/>
    <property type="match status" value="5"/>
</dbReference>